<dbReference type="RefSeq" id="WP_379908084.1">
    <property type="nucleotide sequence ID" value="NZ_JBHSWE010000001.1"/>
</dbReference>
<evidence type="ECO:0000256" key="1">
    <source>
        <dbReference type="SAM" id="SignalP"/>
    </source>
</evidence>
<comment type="caution">
    <text evidence="2">The sequence shown here is derived from an EMBL/GenBank/DDBJ whole genome shotgun (WGS) entry which is preliminary data.</text>
</comment>
<evidence type="ECO:0008006" key="4">
    <source>
        <dbReference type="Google" id="ProtNLM"/>
    </source>
</evidence>
<accession>A0ABW1ZWF4</accession>
<organism evidence="2 3">
    <name type="scientific">Marinobacterium aestuariivivens</name>
    <dbReference type="NCBI Taxonomy" id="1698799"/>
    <lineage>
        <taxon>Bacteria</taxon>
        <taxon>Pseudomonadati</taxon>
        <taxon>Pseudomonadota</taxon>
        <taxon>Gammaproteobacteria</taxon>
        <taxon>Oceanospirillales</taxon>
        <taxon>Oceanospirillaceae</taxon>
        <taxon>Marinobacterium</taxon>
    </lineage>
</organism>
<reference evidence="3" key="1">
    <citation type="journal article" date="2019" name="Int. J. Syst. Evol. Microbiol.">
        <title>The Global Catalogue of Microorganisms (GCM) 10K type strain sequencing project: providing services to taxonomists for standard genome sequencing and annotation.</title>
        <authorList>
            <consortium name="The Broad Institute Genomics Platform"/>
            <consortium name="The Broad Institute Genome Sequencing Center for Infectious Disease"/>
            <person name="Wu L."/>
            <person name="Ma J."/>
        </authorList>
    </citation>
    <scope>NUCLEOTIDE SEQUENCE [LARGE SCALE GENOMIC DNA]</scope>
    <source>
        <strain evidence="3">NBRC 111756</strain>
    </source>
</reference>
<evidence type="ECO:0000313" key="3">
    <source>
        <dbReference type="Proteomes" id="UP001596422"/>
    </source>
</evidence>
<feature type="chain" id="PRO_5046242934" description="DUF4124 domain-containing protein" evidence="1">
    <location>
        <begin position="20"/>
        <end position="128"/>
    </location>
</feature>
<dbReference type="Proteomes" id="UP001596422">
    <property type="component" value="Unassembled WGS sequence"/>
</dbReference>
<keyword evidence="1" id="KW-0732">Signal</keyword>
<keyword evidence="3" id="KW-1185">Reference proteome</keyword>
<sequence>MCGCRLALLLACLALPLGASEVLQYEVTAADGFSRGAVKGSDVYEGKARGSLDNEPMHEVAPVGAPERLPAPAVIPFSNPPEVREVRIEKEALPAPLSGEDRVFEEIRQAPPLERCLMMDGEECDLEI</sequence>
<evidence type="ECO:0000313" key="2">
    <source>
        <dbReference type="EMBL" id="MFC6669528.1"/>
    </source>
</evidence>
<proteinExistence type="predicted"/>
<name>A0ABW1ZWF4_9GAMM</name>
<protein>
    <recommendedName>
        <fullName evidence="4">DUF4124 domain-containing protein</fullName>
    </recommendedName>
</protein>
<gene>
    <name evidence="2" type="ORF">ACFQDL_05030</name>
</gene>
<feature type="signal peptide" evidence="1">
    <location>
        <begin position="1"/>
        <end position="19"/>
    </location>
</feature>
<dbReference type="EMBL" id="JBHSWE010000001">
    <property type="protein sequence ID" value="MFC6669528.1"/>
    <property type="molecule type" value="Genomic_DNA"/>
</dbReference>